<keyword evidence="1" id="KW-0175">Coiled coil</keyword>
<dbReference type="Proteomes" id="UP000326725">
    <property type="component" value="Unassembled WGS sequence"/>
</dbReference>
<feature type="transmembrane region" description="Helical" evidence="2">
    <location>
        <begin position="12"/>
        <end position="28"/>
    </location>
</feature>
<gene>
    <name evidence="3" type="primary">smc_1</name>
    <name evidence="3" type="ORF">HALO32_01587</name>
</gene>
<dbReference type="EMBL" id="CABVOU010000030">
    <property type="protein sequence ID" value="VVZ95516.1"/>
    <property type="molecule type" value="Genomic_DNA"/>
</dbReference>
<dbReference type="RefSeq" id="WP_151443260.1">
    <property type="nucleotide sequence ID" value="NZ_CABVOU010000030.1"/>
</dbReference>
<dbReference type="Gene3D" id="1.10.287.1490">
    <property type="match status" value="1"/>
</dbReference>
<protein>
    <submittedName>
        <fullName evidence="3">Chromosome partition protein Smc</fullName>
    </submittedName>
</protein>
<feature type="transmembrane region" description="Helical" evidence="2">
    <location>
        <begin position="336"/>
        <end position="355"/>
    </location>
</feature>
<dbReference type="PANTHER" id="PTHR32309">
    <property type="entry name" value="TYROSINE-PROTEIN KINASE"/>
    <property type="match status" value="1"/>
</dbReference>
<evidence type="ECO:0000256" key="1">
    <source>
        <dbReference type="SAM" id="Coils"/>
    </source>
</evidence>
<dbReference type="GO" id="GO:0004713">
    <property type="term" value="F:protein tyrosine kinase activity"/>
    <property type="evidence" value="ECO:0007669"/>
    <property type="project" value="TreeGrafter"/>
</dbReference>
<organism evidence="3 4">
    <name type="scientific">Halomonas lysinitropha</name>
    <dbReference type="NCBI Taxonomy" id="2607506"/>
    <lineage>
        <taxon>Bacteria</taxon>
        <taxon>Pseudomonadati</taxon>
        <taxon>Pseudomonadota</taxon>
        <taxon>Gammaproteobacteria</taxon>
        <taxon>Oceanospirillales</taxon>
        <taxon>Halomonadaceae</taxon>
        <taxon>Halomonas</taxon>
    </lineage>
</organism>
<proteinExistence type="predicted"/>
<dbReference type="PANTHER" id="PTHR32309:SF13">
    <property type="entry name" value="FERRIC ENTEROBACTIN TRANSPORT PROTEIN FEPE"/>
    <property type="match status" value="1"/>
</dbReference>
<sequence length="360" mass="40882">MKAFIKTHPHWALAILAIVLVSGYWFLVAQERYLSRATVVLESPQIAQPDISFSSMLTGTSGNQDLLLLREYLLSVDMLKRAQQEMDVRTHFSENGDVLARLRDAQAPIEDLHQYYLRRVTVEMDEYAGVLNVRVQAYSPEFAHDMVALLLEAGEAHMNEMGRRLAEEQVRFLEEQLRRLEGRLEDARAKLLEFQNREGLVSPTSTVESINQVVATLEGELASVQAQRQALGSYQSEQSSEMRRVQAQINALRDQIEKQRDRLAQATGESLNRISAQYETLELKAQFAQETYSSALAALENTRLEAARKLKQVSVLQSPLMPEYATKPDRLYNSTLFAIVTLFLALIASMLVLIVRDHRD</sequence>
<keyword evidence="2" id="KW-0472">Membrane</keyword>
<dbReference type="AlphaFoldDB" id="A0A5K1I2D4"/>
<evidence type="ECO:0000256" key="2">
    <source>
        <dbReference type="SAM" id="Phobius"/>
    </source>
</evidence>
<evidence type="ECO:0000313" key="4">
    <source>
        <dbReference type="Proteomes" id="UP000326725"/>
    </source>
</evidence>
<keyword evidence="2" id="KW-1133">Transmembrane helix</keyword>
<name>A0A5K1I2D4_9GAMM</name>
<keyword evidence="2" id="KW-0812">Transmembrane</keyword>
<feature type="coiled-coil region" evidence="1">
    <location>
        <begin position="163"/>
        <end position="291"/>
    </location>
</feature>
<dbReference type="InterPro" id="IPR050445">
    <property type="entry name" value="Bact_polysacc_biosynth/exp"/>
</dbReference>
<evidence type="ECO:0000313" key="3">
    <source>
        <dbReference type="EMBL" id="VVZ95516.1"/>
    </source>
</evidence>
<dbReference type="GO" id="GO:0005886">
    <property type="term" value="C:plasma membrane"/>
    <property type="evidence" value="ECO:0007669"/>
    <property type="project" value="TreeGrafter"/>
</dbReference>
<accession>A0A5K1I2D4</accession>
<keyword evidence="4" id="KW-1185">Reference proteome</keyword>
<reference evidence="3 4" key="1">
    <citation type="submission" date="2019-09" db="EMBL/GenBank/DDBJ databases">
        <authorList>
            <person name="Criscuolo A."/>
        </authorList>
    </citation>
    <scope>NUCLEOTIDE SEQUENCE [LARGE SCALE GENOMIC DNA]</scope>
    <source>
        <strain evidence="4">3(2)</strain>
    </source>
</reference>